<proteinExistence type="inferred from homology"/>
<comment type="similarity">
    <text evidence="1">Belongs to the VPS72/YL1 family.</text>
</comment>
<feature type="compositionally biased region" description="Acidic residues" evidence="2">
    <location>
        <begin position="51"/>
        <end position="65"/>
    </location>
</feature>
<feature type="region of interest" description="Disordered" evidence="2">
    <location>
        <begin position="381"/>
        <end position="404"/>
    </location>
</feature>
<dbReference type="Pfam" id="PF08265">
    <property type="entry name" value="YL1_C"/>
    <property type="match status" value="1"/>
</dbReference>
<evidence type="ECO:0000259" key="3">
    <source>
        <dbReference type="SMART" id="SM00993"/>
    </source>
</evidence>
<evidence type="ECO:0000313" key="5">
    <source>
        <dbReference type="Proteomes" id="UP001150266"/>
    </source>
</evidence>
<feature type="compositionally biased region" description="Basic residues" evidence="2">
    <location>
        <begin position="203"/>
        <end position="212"/>
    </location>
</feature>
<evidence type="ECO:0000256" key="1">
    <source>
        <dbReference type="ARBA" id="ARBA00006832"/>
    </source>
</evidence>
<dbReference type="OrthoDB" id="78296at2759"/>
<feature type="compositionally biased region" description="Low complexity" evidence="2">
    <location>
        <begin position="335"/>
        <end position="357"/>
    </location>
</feature>
<evidence type="ECO:0000256" key="2">
    <source>
        <dbReference type="SAM" id="MobiDB-lite"/>
    </source>
</evidence>
<dbReference type="InterPro" id="IPR046757">
    <property type="entry name" value="YL1_N"/>
</dbReference>
<reference evidence="4" key="1">
    <citation type="submission" date="2022-08" db="EMBL/GenBank/DDBJ databases">
        <title>A Global Phylogenomic Analysis of the Shiitake Genus Lentinula.</title>
        <authorList>
            <consortium name="DOE Joint Genome Institute"/>
            <person name="Sierra-Patev S."/>
            <person name="Min B."/>
            <person name="Naranjo-Ortiz M."/>
            <person name="Looney B."/>
            <person name="Konkel Z."/>
            <person name="Slot J.C."/>
            <person name="Sakamoto Y."/>
            <person name="Steenwyk J.L."/>
            <person name="Rokas A."/>
            <person name="Carro J."/>
            <person name="Camarero S."/>
            <person name="Ferreira P."/>
            <person name="Molpeceres G."/>
            <person name="Ruiz-Duenas F.J."/>
            <person name="Serrano A."/>
            <person name="Henrissat B."/>
            <person name="Drula E."/>
            <person name="Hughes K.W."/>
            <person name="Mata J.L."/>
            <person name="Ishikawa N.K."/>
            <person name="Vargas-Isla R."/>
            <person name="Ushijima S."/>
            <person name="Smith C.A."/>
            <person name="Ahrendt S."/>
            <person name="Andreopoulos W."/>
            <person name="He G."/>
            <person name="Labutti K."/>
            <person name="Lipzen A."/>
            <person name="Ng V."/>
            <person name="Riley R."/>
            <person name="Sandor L."/>
            <person name="Barry K."/>
            <person name="Martinez A.T."/>
            <person name="Xiao Y."/>
            <person name="Gibbons J.G."/>
            <person name="Terashima K."/>
            <person name="Grigoriev I.V."/>
            <person name="Hibbett D.S."/>
        </authorList>
    </citation>
    <scope>NUCLEOTIDE SEQUENCE</scope>
    <source>
        <strain evidence="4">JLM2183</strain>
    </source>
</reference>
<comment type="caution">
    <text evidence="4">The sequence shown here is derived from an EMBL/GenBank/DDBJ whole genome shotgun (WGS) entry which is preliminary data.</text>
</comment>
<dbReference type="EMBL" id="JAOTPV010000003">
    <property type="protein sequence ID" value="KAJ4485347.1"/>
    <property type="molecule type" value="Genomic_DNA"/>
</dbReference>
<feature type="domain" description="Vps72/YL1 C-terminal" evidence="3">
    <location>
        <begin position="541"/>
        <end position="570"/>
    </location>
</feature>
<dbReference type="PANTHER" id="PTHR13275">
    <property type="entry name" value="YL-1 PROTEIN TRANSCRIPTION FACTOR-LIKE 1"/>
    <property type="match status" value="1"/>
</dbReference>
<dbReference type="Pfam" id="PF05764">
    <property type="entry name" value="YL1"/>
    <property type="match status" value="1"/>
</dbReference>
<feature type="region of interest" description="Disordered" evidence="2">
    <location>
        <begin position="459"/>
        <end position="480"/>
    </location>
</feature>
<feature type="compositionally biased region" description="Basic and acidic residues" evidence="2">
    <location>
        <begin position="187"/>
        <end position="196"/>
    </location>
</feature>
<dbReference type="PANTHER" id="PTHR13275:SF4">
    <property type="entry name" value="VACUOLAR PROTEIN SORTING-ASSOCIATED PROTEIN 72 HOMOLOG"/>
    <property type="match status" value="1"/>
</dbReference>
<feature type="compositionally biased region" description="Polar residues" evidence="2">
    <location>
        <begin position="464"/>
        <end position="473"/>
    </location>
</feature>
<accession>A0A9W9AL34</accession>
<name>A0A9W9AL34_9AGAR</name>
<feature type="region of interest" description="Disordered" evidence="2">
    <location>
        <begin position="51"/>
        <end position="215"/>
    </location>
</feature>
<feature type="compositionally biased region" description="Acidic residues" evidence="2">
    <location>
        <begin position="145"/>
        <end position="165"/>
    </location>
</feature>
<feature type="region of interest" description="Disordered" evidence="2">
    <location>
        <begin position="334"/>
        <end position="357"/>
    </location>
</feature>
<dbReference type="GO" id="GO:0005634">
    <property type="term" value="C:nucleus"/>
    <property type="evidence" value="ECO:0007669"/>
    <property type="project" value="TreeGrafter"/>
</dbReference>
<organism evidence="4 5">
    <name type="scientific">Lentinula aciculospora</name>
    <dbReference type="NCBI Taxonomy" id="153920"/>
    <lineage>
        <taxon>Eukaryota</taxon>
        <taxon>Fungi</taxon>
        <taxon>Dikarya</taxon>
        <taxon>Basidiomycota</taxon>
        <taxon>Agaricomycotina</taxon>
        <taxon>Agaricomycetes</taxon>
        <taxon>Agaricomycetidae</taxon>
        <taxon>Agaricales</taxon>
        <taxon>Marasmiineae</taxon>
        <taxon>Omphalotaceae</taxon>
        <taxon>Lentinula</taxon>
    </lineage>
</organism>
<protein>
    <submittedName>
        <fullName evidence="4">YL1 nuclear protein-domain-containing protein</fullName>
    </submittedName>
</protein>
<sequence length="653" mass="71894">MSEETLVNRRSKRSTAGNRMQAALAEIAVEDTYKEDAEEDMDYVVETYEEDAFESDFESTDEEEAAAAADQDTVENEEKQARKTARSRLQRATAAAHARQKITFNPTVTDAGAPTSTSTPKTKPKKKRRVSLGFAIDIQTGEFVADNDEDDEGHNAEAEGEEDDSTAPRTRKRSSKRQTTIQNTTDTVKRYLKSEQQKVLQPSRKRSKHNNKRPTQAELLARALDTEEGNIVDHRDYLMLEEEKRRLRNKRDQVTVSGPLLRWVSKVEEVKIEVIEEKKEEHPLNATTGYMYSPYLHTVSSSSAYGGYGYTPQSTLPASTTSVANSSTLIALPDSASRTLPPTASTSTTPLSTSAPPNWAALTTSNSSSYPYLPVYEPSWTSTPNSTLPSSGTLNPLPSSRSMPTPAVAATATLTSTFTNPSSPLSIPTTSTSKQNAQYSQGSQFLVPLNFQTPSITTTSTTIQVPGSSSTPLDHTHPEPKKYRTEKVLKSYLVHELSQDDEDAPKPTWEETMKAMFGDHVKWGELKVYMAKNRPMARYIPTCPITGLPAKYFDPRTGVPFANVRAYMMLKRLSKELLAQNQNQNSGLGADTIVVDNIDVDDDVSDGDGVGVGIWDEELGCYVGELKGDFSDDSEAKTTSRGPGDHVVIDLTL</sequence>
<dbReference type="Proteomes" id="UP001150266">
    <property type="component" value="Unassembled WGS sequence"/>
</dbReference>
<dbReference type="AlphaFoldDB" id="A0A9W9AL34"/>
<gene>
    <name evidence="4" type="ORF">J3R30DRAFT_1345452</name>
</gene>
<evidence type="ECO:0000313" key="4">
    <source>
        <dbReference type="EMBL" id="KAJ4485347.1"/>
    </source>
</evidence>
<keyword evidence="5" id="KW-1185">Reference proteome</keyword>
<dbReference type="InterPro" id="IPR013272">
    <property type="entry name" value="Vps72/YL1_C"/>
</dbReference>
<dbReference type="SMART" id="SM00993">
    <property type="entry name" value="YL1_C"/>
    <property type="match status" value="1"/>
</dbReference>
<feature type="compositionally biased region" description="Polar residues" evidence="2">
    <location>
        <begin position="381"/>
        <end position="403"/>
    </location>
</feature>